<feature type="domain" description="PAZ" evidence="2">
    <location>
        <begin position="1135"/>
        <end position="1255"/>
    </location>
</feature>
<dbReference type="Pfam" id="PF16486">
    <property type="entry name" value="ArgoN"/>
    <property type="match status" value="2"/>
</dbReference>
<dbReference type="InterPro" id="IPR003100">
    <property type="entry name" value="PAZ_dom"/>
</dbReference>
<dbReference type="Proteomes" id="UP000030758">
    <property type="component" value="Unassembled WGS sequence"/>
</dbReference>
<dbReference type="PANTHER" id="PTHR22891">
    <property type="entry name" value="EUKARYOTIC TRANSLATION INITIATION FACTOR 2C"/>
    <property type="match status" value="1"/>
</dbReference>
<dbReference type="InterPro" id="IPR014811">
    <property type="entry name" value="ArgoL1"/>
</dbReference>
<dbReference type="InterPro" id="IPR032473">
    <property type="entry name" value="Argonaute_Mid_dom"/>
</dbReference>
<dbReference type="Pfam" id="PF02170">
    <property type="entry name" value="PAZ"/>
    <property type="match status" value="2"/>
</dbReference>
<feature type="domain" description="PAZ" evidence="2">
    <location>
        <begin position="303"/>
        <end position="423"/>
    </location>
</feature>
<name>A0A085NJS3_9BILA</name>
<dbReference type="Gene3D" id="2.170.260.10">
    <property type="entry name" value="paz domain"/>
    <property type="match status" value="2"/>
</dbReference>
<dbReference type="GO" id="GO:0003723">
    <property type="term" value="F:RNA binding"/>
    <property type="evidence" value="ECO:0007669"/>
    <property type="project" value="InterPro"/>
</dbReference>
<sequence length="1719" mass="193199">MASTSGDLSSSLSDLTISGLIARPDYGTEGKKIQLVSNFRELKKVTAGLIEVVQYHVEIDVDKVKLTRDDKRRIFWKLVKENPEVFANAFSMAYDGEALLFSKEPLSVKGKERFEGQVKVQLPRSSRPVDVHVSINKSGMVKLIFKDPASCGGLPTDSEHTPIQVVDLILAQGRACTLLSRSERFCVVGNSAYEVPERSGVNLKFGVELWRGLFISARVGEGYRPMVNIDVSHATFYRPTVPMKYRRDPEPMVNIDVSHAAFYRPQSVLELWRGLFISARVGEGYRPMVNIDVSHAAFYRPQSVLNYICDVLNADRSPPRYSVDQIQSNTRLTEGELNIVGRAVKGLRVTVTHRPCAAEYRVIGIAADASRQMFALYDGRETSVADYFGETYFQLRFPRMPALQAGSKSKSAYFPVEVCNVAEKQRYDAGKLSSFQRTLVIRQCAMDAPTRLHMCTDMLRRADLENDEFLREFGLDIAQTYIDVPGRILRAPKLEYKRGGRSAVVEPSNGTWEMRDVQFFQGGNCANFSAVVFGCPTKLDKVGEFCTIVANVCNDLGMNMGRKADILLTVHDIRGFEKAVRRLLTEYKEHNKVCRLLFVALSNASEYPEVKRVADVKFGIMTQCFMQRALLDVVMNQSAITATNLALKINMKMGGVNTRLLADPFVKSNLTDKDTLVLGVDVTHPHVGDIDSPSIAAVVGNVDVSCAEYAASIRVQRKRLESMLYLKDEFGERIRAFANANDRRPGQIILFRDGVSEGEFRRILRGELKALRSACRTLDKEYRPGITYVVVRKRHHARFMCKDESMAVGKGRNIPAGTVIDRRVTSADGYDFYLCSHTGIQGTSRPAKYNVLYDDNNLNSDTMQAIAYYLCHVYGRCMRSVSIPAPVYFAHLACYRSRDHTYFLTGRSDNSSGSRQQNEQGRVRFTRALVSNFVELKKVVKELIEVTQYHVDIVTDKVKLTRDDKRNIFWKFVKENPKVFTKPFSMAYDGEALLFSKEPLPIKENATFEGQVMVQVLRSNSAIEVNVSIKKSGMVKIIFKDPKSGGGLPTDSEQTPIQVVDVVLAQGRACTLISRSDRFCVVGNSAYEVPARSGVNLKFGVELWRGLFISARVGEGYRPMVNIDVSHAAFYRPQSVLNYICDVLNADRSPPQYSVDQIQSNTRLTEAELKIVGRAVKGLRVSVTHRERDAQYRIIGIGADASRQMFTLRDGREVSVADYFKETYFQLRYPRMPALQAGSKNRSIYLPVEVCNVAGKQRYGAGKLSGFQTTLVIRQCAMDAPTRLQVCMEMMRRANLENDEFLKEYGLDIARTFVEVPGRVLPAPKLEYKRGGRSAVVEPSNGTWQMRDVQFFQGGNCANFSAVSFGRSSSLGQVAEFCTNVAKVCNDLGMNVGRKADILLPVRDTAAFERVLQRIVTEYNENDKVCRLVFVALSDTKEYPEVKRVADVKFGIMTQCFMQRVLHDVVVKHSVMTATNLALKINMKMGGVNTRLLADPFVKNNLTDKDTLVLGVDVTHPHVADRDSPSIAAVVGNVDVNCAEYAASIRVQPNRWESILYLEDEFRERIRAFVYRSNRRPSRIIVFRDGVSEGEFRQVLREELRALRAACRSLDKGYRPGITYVVVQKRHHARFMCKDESMAVGKGRNIPAGTVIDRRVTSADGYDFYLCSHTGIQGTSKPAKYNVLYDDNNLNSDTMQAIAYYLCISLIWPVTVLAITVIY</sequence>
<evidence type="ECO:0008006" key="5">
    <source>
        <dbReference type="Google" id="ProtNLM"/>
    </source>
</evidence>
<dbReference type="Pfam" id="PF16488">
    <property type="entry name" value="ArgoL2"/>
    <property type="match status" value="2"/>
</dbReference>
<dbReference type="PROSITE" id="PS50822">
    <property type="entry name" value="PIWI"/>
    <property type="match status" value="2"/>
</dbReference>
<dbReference type="SMART" id="SM00949">
    <property type="entry name" value="PAZ"/>
    <property type="match status" value="1"/>
</dbReference>
<feature type="transmembrane region" description="Helical" evidence="1">
    <location>
        <begin position="1698"/>
        <end position="1718"/>
    </location>
</feature>
<dbReference type="InterPro" id="IPR045246">
    <property type="entry name" value="Piwi_ago-like"/>
</dbReference>
<dbReference type="EMBL" id="KL367493">
    <property type="protein sequence ID" value="KFD69719.1"/>
    <property type="molecule type" value="Genomic_DNA"/>
</dbReference>
<keyword evidence="1" id="KW-1133">Transmembrane helix</keyword>
<dbReference type="CDD" id="cd02846">
    <property type="entry name" value="PAZ_argonaute_like"/>
    <property type="match status" value="2"/>
</dbReference>
<accession>A0A085NJS3</accession>
<dbReference type="InterPro" id="IPR036397">
    <property type="entry name" value="RNaseH_sf"/>
</dbReference>
<feature type="domain" description="Piwi" evidence="3">
    <location>
        <begin position="596"/>
        <end position="902"/>
    </location>
</feature>
<dbReference type="SUPFAM" id="SSF101690">
    <property type="entry name" value="PAZ domain"/>
    <property type="match status" value="2"/>
</dbReference>
<evidence type="ECO:0000256" key="1">
    <source>
        <dbReference type="SAM" id="Phobius"/>
    </source>
</evidence>
<evidence type="ECO:0000313" key="4">
    <source>
        <dbReference type="EMBL" id="KFD69719.1"/>
    </source>
</evidence>
<reference evidence="4" key="1">
    <citation type="journal article" date="2014" name="Nat. Genet.">
        <title>Genome and transcriptome of the porcine whipworm Trichuris suis.</title>
        <authorList>
            <person name="Jex A.R."/>
            <person name="Nejsum P."/>
            <person name="Schwarz E.M."/>
            <person name="Hu L."/>
            <person name="Young N.D."/>
            <person name="Hall R.S."/>
            <person name="Korhonen P.K."/>
            <person name="Liao S."/>
            <person name="Thamsborg S."/>
            <person name="Xia J."/>
            <person name="Xu P."/>
            <person name="Wang S."/>
            <person name="Scheerlinck J.P."/>
            <person name="Hofmann A."/>
            <person name="Sternberg P.W."/>
            <person name="Wang J."/>
            <person name="Gasser R.B."/>
        </authorList>
    </citation>
    <scope>NUCLEOTIDE SEQUENCE [LARGE SCALE GENOMIC DNA]</scope>
    <source>
        <strain evidence="4">DCEP-RM93F</strain>
    </source>
</reference>
<dbReference type="InterPro" id="IPR032472">
    <property type="entry name" value="ArgoL2"/>
</dbReference>
<organism evidence="4">
    <name type="scientific">Trichuris suis</name>
    <name type="common">pig whipworm</name>
    <dbReference type="NCBI Taxonomy" id="68888"/>
    <lineage>
        <taxon>Eukaryota</taxon>
        <taxon>Metazoa</taxon>
        <taxon>Ecdysozoa</taxon>
        <taxon>Nematoda</taxon>
        <taxon>Enoplea</taxon>
        <taxon>Dorylaimia</taxon>
        <taxon>Trichinellida</taxon>
        <taxon>Trichuridae</taxon>
        <taxon>Trichuris</taxon>
    </lineage>
</organism>
<dbReference type="Pfam" id="PF08699">
    <property type="entry name" value="ArgoL1"/>
    <property type="match status" value="3"/>
</dbReference>
<dbReference type="SMART" id="SM01163">
    <property type="entry name" value="DUF1785"/>
    <property type="match status" value="3"/>
</dbReference>
<dbReference type="Gene3D" id="3.30.420.10">
    <property type="entry name" value="Ribonuclease H-like superfamily/Ribonuclease H"/>
    <property type="match status" value="2"/>
</dbReference>
<keyword evidence="1" id="KW-0812">Transmembrane</keyword>
<gene>
    <name evidence="4" type="ORF">M514_18104</name>
</gene>
<dbReference type="CDD" id="cd04657">
    <property type="entry name" value="Piwi_ago-like"/>
    <property type="match status" value="2"/>
</dbReference>
<evidence type="ECO:0000259" key="2">
    <source>
        <dbReference type="PROSITE" id="PS50821"/>
    </source>
</evidence>
<feature type="domain" description="Piwi" evidence="3">
    <location>
        <begin position="1428"/>
        <end position="1703"/>
    </location>
</feature>
<dbReference type="InterPro" id="IPR032474">
    <property type="entry name" value="Argonaute_N"/>
</dbReference>
<dbReference type="Gene3D" id="3.40.50.2300">
    <property type="match status" value="2"/>
</dbReference>
<dbReference type="InterPro" id="IPR012337">
    <property type="entry name" value="RNaseH-like_sf"/>
</dbReference>
<evidence type="ECO:0000259" key="3">
    <source>
        <dbReference type="PROSITE" id="PS50822"/>
    </source>
</evidence>
<dbReference type="Pfam" id="PF02171">
    <property type="entry name" value="Piwi"/>
    <property type="match status" value="2"/>
</dbReference>
<dbReference type="SUPFAM" id="SSF53098">
    <property type="entry name" value="Ribonuclease H-like"/>
    <property type="match status" value="2"/>
</dbReference>
<dbReference type="Pfam" id="PF16487">
    <property type="entry name" value="ArgoMid"/>
    <property type="match status" value="2"/>
</dbReference>
<dbReference type="PROSITE" id="PS50821">
    <property type="entry name" value="PAZ"/>
    <property type="match status" value="2"/>
</dbReference>
<protein>
    <recommendedName>
        <fullName evidence="5">Piwi domain protein</fullName>
    </recommendedName>
</protein>
<keyword evidence="1" id="KW-0472">Membrane</keyword>
<dbReference type="InterPro" id="IPR036085">
    <property type="entry name" value="PAZ_dom_sf"/>
</dbReference>
<dbReference type="SMART" id="SM00950">
    <property type="entry name" value="Piwi"/>
    <property type="match status" value="2"/>
</dbReference>
<dbReference type="InterPro" id="IPR003165">
    <property type="entry name" value="Piwi"/>
</dbReference>
<proteinExistence type="predicted"/>